<dbReference type="SUPFAM" id="SSF56436">
    <property type="entry name" value="C-type lectin-like"/>
    <property type="match status" value="1"/>
</dbReference>
<dbReference type="InterPro" id="IPR018247">
    <property type="entry name" value="EF_Hand_1_Ca_BS"/>
</dbReference>
<feature type="chain" id="PRO_5009308450" evidence="3">
    <location>
        <begin position="18"/>
        <end position="464"/>
    </location>
</feature>
<dbReference type="GO" id="GO:0005509">
    <property type="term" value="F:calcium ion binding"/>
    <property type="evidence" value="ECO:0007669"/>
    <property type="project" value="InterPro"/>
</dbReference>
<feature type="signal peptide" evidence="3">
    <location>
        <begin position="1"/>
        <end position="17"/>
    </location>
</feature>
<evidence type="ECO:0000256" key="3">
    <source>
        <dbReference type="SAM" id="SignalP"/>
    </source>
</evidence>
<dbReference type="InterPro" id="IPR016186">
    <property type="entry name" value="C-type_lectin-like/link_sf"/>
</dbReference>
<dbReference type="Gene3D" id="3.10.100.10">
    <property type="entry name" value="Mannose-Binding Protein A, subunit A"/>
    <property type="match status" value="1"/>
</dbReference>
<feature type="compositionally biased region" description="Basic and acidic residues" evidence="2">
    <location>
        <begin position="455"/>
        <end position="464"/>
    </location>
</feature>
<dbReference type="AlphaFoldDB" id="A0A1I7U6V9"/>
<keyword evidence="3" id="KW-0732">Signal</keyword>
<reference evidence="7" key="1">
    <citation type="submission" date="2016-11" db="UniProtKB">
        <authorList>
            <consortium name="WormBaseParasite"/>
        </authorList>
    </citation>
    <scope>IDENTIFICATION</scope>
</reference>
<keyword evidence="6" id="KW-1185">Reference proteome</keyword>
<feature type="domain" description="C-type lectin" evidence="4">
    <location>
        <begin position="71"/>
        <end position="194"/>
    </location>
</feature>
<accession>A0A1I7U6V9</accession>
<dbReference type="PANTHER" id="PTHR47517:SF1">
    <property type="entry name" value="C-TYPE LECTIN DOMAIN-CONTAINING PROTEIN"/>
    <property type="match status" value="1"/>
</dbReference>
<evidence type="ECO:0000259" key="5">
    <source>
        <dbReference type="PROSITE" id="PS50222"/>
    </source>
</evidence>
<evidence type="ECO:0000313" key="7">
    <source>
        <dbReference type="WBParaSite" id="Csp11.Scaffold629.g15461.t1"/>
    </source>
</evidence>
<protein>
    <submittedName>
        <fullName evidence="7">C-type lectin domain-containing protein</fullName>
    </submittedName>
</protein>
<dbReference type="Gene3D" id="1.10.238.10">
    <property type="entry name" value="EF-hand"/>
    <property type="match status" value="1"/>
</dbReference>
<feature type="domain" description="EF-hand" evidence="5">
    <location>
        <begin position="395"/>
        <end position="423"/>
    </location>
</feature>
<evidence type="ECO:0000313" key="6">
    <source>
        <dbReference type="Proteomes" id="UP000095282"/>
    </source>
</evidence>
<keyword evidence="1" id="KW-0106">Calcium</keyword>
<dbReference type="Proteomes" id="UP000095282">
    <property type="component" value="Unplaced"/>
</dbReference>
<feature type="region of interest" description="Disordered" evidence="2">
    <location>
        <begin position="29"/>
        <end position="57"/>
    </location>
</feature>
<name>A0A1I7U6V9_9PELO</name>
<evidence type="ECO:0000256" key="1">
    <source>
        <dbReference type="ARBA" id="ARBA00022837"/>
    </source>
</evidence>
<feature type="compositionally biased region" description="Pro residues" evidence="2">
    <location>
        <begin position="31"/>
        <end position="56"/>
    </location>
</feature>
<dbReference type="PANTHER" id="PTHR47517">
    <property type="entry name" value="C-TYPE LECTIN-RELATED"/>
    <property type="match status" value="1"/>
</dbReference>
<dbReference type="PROSITE" id="PS00018">
    <property type="entry name" value="EF_HAND_1"/>
    <property type="match status" value="1"/>
</dbReference>
<organism evidence="6 7">
    <name type="scientific">Caenorhabditis tropicalis</name>
    <dbReference type="NCBI Taxonomy" id="1561998"/>
    <lineage>
        <taxon>Eukaryota</taxon>
        <taxon>Metazoa</taxon>
        <taxon>Ecdysozoa</taxon>
        <taxon>Nematoda</taxon>
        <taxon>Chromadorea</taxon>
        <taxon>Rhabditida</taxon>
        <taxon>Rhabditina</taxon>
        <taxon>Rhabditomorpha</taxon>
        <taxon>Rhabditoidea</taxon>
        <taxon>Rhabditidae</taxon>
        <taxon>Peloderinae</taxon>
        <taxon>Caenorhabditis</taxon>
    </lineage>
</organism>
<dbReference type="CDD" id="cd00037">
    <property type="entry name" value="CLECT"/>
    <property type="match status" value="1"/>
</dbReference>
<dbReference type="eggNOG" id="KOG0044">
    <property type="taxonomic scope" value="Eukaryota"/>
</dbReference>
<dbReference type="STRING" id="1561998.A0A1I7U6V9"/>
<dbReference type="InterPro" id="IPR001304">
    <property type="entry name" value="C-type_lectin-like"/>
</dbReference>
<feature type="region of interest" description="Disordered" evidence="2">
    <location>
        <begin position="437"/>
        <end position="464"/>
    </location>
</feature>
<dbReference type="WBParaSite" id="Csp11.Scaffold629.g15461.t1">
    <property type="protein sequence ID" value="Csp11.Scaffold629.g15461.t1"/>
    <property type="gene ID" value="Csp11.Scaffold629.g15461"/>
</dbReference>
<sequence length="464" mass="52887">MFLRIFLLSCFVFYAFGHYYSYSDDYGGRGRPPPARPPPRPPRPPPRPPRPAPPANRPKCGQGWYTSYRPQGIWCLRVGIGKMNYNGAIAQCATYGGILSGLQNAWEVNLIQREAIRQTLAYNIHIAGVWLGAQRTAANTFRWTDGVTTGTAAMKFGPGQPDNSNAYGRGHFGSRQPSKNKFINAIYWGIRRCQFWLCFYDDEVEVDVEDLLSNPFNTQPPGLDQLVQLTGFNRKWIMFMYRNFKQKCSNGRMTESQWRIVFRSLFPQANDSTFVDRLYSAIVKNKQHQQITFEDLILCLWELSDDGKTSEMSNSHINASARAQFAFHLMDVEGKGRVDESGFCKYTRCVFALTASHQVIDAAAIGLPAGSIYRSKSADDDLKPLSPLIARFSSKRFKELDEDRDGFITVRDIERELEIQANNQICLKSMKEFHIRDEEEEDDTNPLLDNGPSTSERRCSKKEI</sequence>
<dbReference type="PROSITE" id="PS50041">
    <property type="entry name" value="C_TYPE_LECTIN_2"/>
    <property type="match status" value="1"/>
</dbReference>
<dbReference type="SUPFAM" id="SSF47473">
    <property type="entry name" value="EF-hand"/>
    <property type="match status" value="1"/>
</dbReference>
<dbReference type="eggNOG" id="KOG4297">
    <property type="taxonomic scope" value="Eukaryota"/>
</dbReference>
<dbReference type="SMART" id="SM00034">
    <property type="entry name" value="CLECT"/>
    <property type="match status" value="1"/>
</dbReference>
<proteinExistence type="predicted"/>
<dbReference type="InterPro" id="IPR002048">
    <property type="entry name" value="EF_hand_dom"/>
</dbReference>
<evidence type="ECO:0000259" key="4">
    <source>
        <dbReference type="PROSITE" id="PS50041"/>
    </source>
</evidence>
<dbReference type="InterPro" id="IPR011992">
    <property type="entry name" value="EF-hand-dom_pair"/>
</dbReference>
<dbReference type="PROSITE" id="PS50222">
    <property type="entry name" value="EF_HAND_2"/>
    <property type="match status" value="1"/>
</dbReference>
<evidence type="ECO:0000256" key="2">
    <source>
        <dbReference type="SAM" id="MobiDB-lite"/>
    </source>
</evidence>
<dbReference type="InterPro" id="IPR016187">
    <property type="entry name" value="CTDL_fold"/>
</dbReference>